<dbReference type="AlphaFoldDB" id="A0A7R8V2Q4"/>
<dbReference type="EMBL" id="LR899013">
    <property type="protein sequence ID" value="CAD7091766.1"/>
    <property type="molecule type" value="Genomic_DNA"/>
</dbReference>
<proteinExistence type="predicted"/>
<name>A0A7R8V2Q4_HERIL</name>
<reference evidence="1 2" key="1">
    <citation type="submission" date="2020-11" db="EMBL/GenBank/DDBJ databases">
        <authorList>
            <person name="Wallbank WR R."/>
            <person name="Pardo Diaz C."/>
            <person name="Kozak K."/>
            <person name="Martin S."/>
            <person name="Jiggins C."/>
            <person name="Moest M."/>
            <person name="Warren A I."/>
            <person name="Generalovic N T."/>
            <person name="Byers J.R.P. K."/>
            <person name="Montejo-Kovacevich G."/>
            <person name="Yen C E."/>
        </authorList>
    </citation>
    <scope>NUCLEOTIDE SEQUENCE [LARGE SCALE GENOMIC DNA]</scope>
</reference>
<organism evidence="1 2">
    <name type="scientific">Hermetia illucens</name>
    <name type="common">Black soldier fly</name>
    <dbReference type="NCBI Taxonomy" id="343691"/>
    <lineage>
        <taxon>Eukaryota</taxon>
        <taxon>Metazoa</taxon>
        <taxon>Ecdysozoa</taxon>
        <taxon>Arthropoda</taxon>
        <taxon>Hexapoda</taxon>
        <taxon>Insecta</taxon>
        <taxon>Pterygota</taxon>
        <taxon>Neoptera</taxon>
        <taxon>Endopterygota</taxon>
        <taxon>Diptera</taxon>
        <taxon>Brachycera</taxon>
        <taxon>Stratiomyomorpha</taxon>
        <taxon>Stratiomyidae</taxon>
        <taxon>Hermetiinae</taxon>
        <taxon>Hermetia</taxon>
    </lineage>
</organism>
<dbReference type="InParanoid" id="A0A7R8V2Q4"/>
<accession>A0A7R8V2Q4</accession>
<keyword evidence="2" id="KW-1185">Reference proteome</keyword>
<gene>
    <name evidence="1" type="ORF">HERILL_LOCUS14167</name>
</gene>
<protein>
    <submittedName>
        <fullName evidence="1">Uncharacterized protein</fullName>
    </submittedName>
</protein>
<evidence type="ECO:0000313" key="2">
    <source>
        <dbReference type="Proteomes" id="UP000594454"/>
    </source>
</evidence>
<dbReference type="Proteomes" id="UP000594454">
    <property type="component" value="Chromosome 5"/>
</dbReference>
<evidence type="ECO:0000313" key="1">
    <source>
        <dbReference type="EMBL" id="CAD7091766.1"/>
    </source>
</evidence>
<sequence>MDQDTKDMSTPNQVEIQSNHINDVSSHNILLATAIINVKNVHGHFVQLRALTHHGSQNFFVAEKAVKLLGIKREHANVVISGIGSSTRKCYGQILLTV</sequence>
<dbReference type="OrthoDB" id="8045273at2759"/>